<dbReference type="PANTHER" id="PTHR48050:SF13">
    <property type="entry name" value="STEROL 3-BETA-GLUCOSYLTRANSFERASE UGT80A2"/>
    <property type="match status" value="1"/>
</dbReference>
<dbReference type="PANTHER" id="PTHR48050">
    <property type="entry name" value="STEROL 3-BETA-GLUCOSYLTRANSFERASE"/>
    <property type="match status" value="1"/>
</dbReference>
<dbReference type="Pfam" id="PF06722">
    <property type="entry name" value="EryCIII-like_C"/>
    <property type="match status" value="1"/>
</dbReference>
<feature type="domain" description="Erythromycin biosynthesis protein CIII-like C-terminal" evidence="1">
    <location>
        <begin position="283"/>
        <end position="379"/>
    </location>
</feature>
<reference evidence="2 3" key="1">
    <citation type="journal article" date="2019" name="Sci. Rep.">
        <title>Extended insight into the Mycobacterium chelonae-abscessus complex through whole genome sequencing of Mycobacterium salmoniphilum outbreak and Mycobacterium salmoniphilum-like strains.</title>
        <authorList>
            <person name="Behra P.R.K."/>
            <person name="Das S."/>
            <person name="Pettersson B.M.F."/>
            <person name="Shirreff L."/>
            <person name="DuCote T."/>
            <person name="Jacobsson K.G."/>
            <person name="Ennis D.G."/>
            <person name="Kirsebom L.A."/>
        </authorList>
    </citation>
    <scope>NUCLEOTIDE SEQUENCE [LARGE SCALE GENOMIC DNA]</scope>
    <source>
        <strain evidence="2 3">DE 4585</strain>
    </source>
</reference>
<comment type="caution">
    <text evidence="2">The sequence shown here is derived from an EMBL/GenBank/DDBJ whole genome shotgun (WGS) entry which is preliminary data.</text>
</comment>
<keyword evidence="2" id="KW-0456">Lyase</keyword>
<dbReference type="Gene3D" id="3.40.50.2000">
    <property type="entry name" value="Glycogen Phosphorylase B"/>
    <property type="match status" value="2"/>
</dbReference>
<organism evidence="2 3">
    <name type="scientific">Mycobacteroides salmoniphilum</name>
    <dbReference type="NCBI Taxonomy" id="404941"/>
    <lineage>
        <taxon>Bacteria</taxon>
        <taxon>Bacillati</taxon>
        <taxon>Actinomycetota</taxon>
        <taxon>Actinomycetes</taxon>
        <taxon>Mycobacteriales</taxon>
        <taxon>Mycobacteriaceae</taxon>
        <taxon>Mycobacteroides</taxon>
    </lineage>
</organism>
<dbReference type="EMBL" id="PECH01000004">
    <property type="protein sequence ID" value="TDZ85969.1"/>
    <property type="molecule type" value="Genomic_DNA"/>
</dbReference>
<name>A0A4R8S510_9MYCO</name>
<evidence type="ECO:0000313" key="3">
    <source>
        <dbReference type="Proteomes" id="UP000295117"/>
    </source>
</evidence>
<sequence length="385" mass="39796">MRVAVVAGPDPGHAFPAIALCLKFAAAGHDPVLLTGTRWLDQARSAGVESVELLGLQPRAGDDDLDSGTKIHQRAAYMAAANVDQLRELSPDLIVSDVITACGGMAAELLGVPWVELNPHPLYLPSKALPPLGSGLAPGVGLRGRLRDVLMRKLTQKSINEGLSQRSQARVGIGLSAKDPGPVRRLIATLPALEVPRPDWPDEAVLVGPLHWEPTDVVLQPPSGSGPVVVIAPSTAFTGAEGMTELALQALESAGARVVVSALNPAASGLPPWAVAGLARQDLLLAGAELAICGGGHGFLSKALLAGVPVVVVPGGGDQWELANRVVRQGSAELVRPLNRDSLTGAVGRVLGERRYAEAAHRAAAGAVDVEDPVRVCQDALAALK</sequence>
<proteinExistence type="predicted"/>
<dbReference type="AlphaFoldDB" id="A0A4R8S510"/>
<dbReference type="RefSeq" id="WP_134070296.1">
    <property type="nucleotide sequence ID" value="NZ_PECH01000004.1"/>
</dbReference>
<dbReference type="Proteomes" id="UP000295117">
    <property type="component" value="Unassembled WGS sequence"/>
</dbReference>
<accession>A0A4R8S510</accession>
<dbReference type="GO" id="GO:0016829">
    <property type="term" value="F:lyase activity"/>
    <property type="evidence" value="ECO:0007669"/>
    <property type="project" value="UniProtKB-KW"/>
</dbReference>
<dbReference type="GO" id="GO:0016757">
    <property type="term" value="F:glycosyltransferase activity"/>
    <property type="evidence" value="ECO:0007669"/>
    <property type="project" value="UniProtKB-ARBA"/>
</dbReference>
<evidence type="ECO:0000313" key="2">
    <source>
        <dbReference type="EMBL" id="TDZ85969.1"/>
    </source>
</evidence>
<dbReference type="EC" id="4.3.3.5" evidence="2"/>
<evidence type="ECO:0000259" key="1">
    <source>
        <dbReference type="Pfam" id="PF06722"/>
    </source>
</evidence>
<dbReference type="SUPFAM" id="SSF53756">
    <property type="entry name" value="UDP-Glycosyltransferase/glycogen phosphorylase"/>
    <property type="match status" value="1"/>
</dbReference>
<gene>
    <name evidence="2" type="primary">rebG_1</name>
    <name evidence="2" type="ORF">DE4585_01292</name>
</gene>
<protein>
    <submittedName>
        <fullName evidence="2">4'-demethylrebeccamycin synthase</fullName>
        <ecNumber evidence="2">4.3.3.5</ecNumber>
    </submittedName>
</protein>
<dbReference type="InterPro" id="IPR050426">
    <property type="entry name" value="Glycosyltransferase_28"/>
</dbReference>
<dbReference type="InterPro" id="IPR010610">
    <property type="entry name" value="EryCIII-like_C"/>
</dbReference>